<dbReference type="GeneID" id="24101395"/>
<feature type="compositionally biased region" description="Basic and acidic residues" evidence="1">
    <location>
        <begin position="85"/>
        <end position="95"/>
    </location>
</feature>
<dbReference type="HOGENOM" id="CLU_026658_0_0_1"/>
<dbReference type="AlphaFoldDB" id="J4GXD5"/>
<feature type="region of interest" description="Disordered" evidence="1">
    <location>
        <begin position="66"/>
        <end position="107"/>
    </location>
</feature>
<evidence type="ECO:0000313" key="3">
    <source>
        <dbReference type="Proteomes" id="UP000006352"/>
    </source>
</evidence>
<dbReference type="OrthoDB" id="3365472at2759"/>
<dbReference type="STRING" id="599839.J4GXD5"/>
<sequence length="562" mass="60873">MDIAFDTTWCPVCSRQILPKRYYVPIVPPSQAPAVPPSSPTSDSNTQENAQATRFVRTKTGTIRARGGGGLVHGTGRVRPNGAIKRSDTVKEPKKATSPPPAVDMEPSLVRPAGQVRHRTIIDQSPVPLYCSDECRLADLQSSYGSISIDYNPERCISPPLPPVPHNSYSDISGPEESDSGSGASYESCSSIASSPGVKSQAPTGRIPKGYAALARLYDDLPPPPPAPPAMCRPTNDSDVSVNDYQSGVMMAARRIKATLCQEPPKKDMYGATQVRERKPIPGWTDGSHAWRASVYNLTAPHDFTKSADTERAKDAYKGFAASSHRSRSGVYSTLSDIPPTVDTTPASSSAASLPTVAMGSRSRSAAEELSKYPLFTRRADSRNSFTGSSAMGLSTSPTGSTRSLPVSTAPRRKEFSLVKPGAEGRLLVPDVKMTRTPSNLTVSSEASSSWGSGNVSGYYGGVGRKRSPLSRQNSDASMESADSVSTEEQWPQPSSQGQQTRGWSYSDDTMTFPILQLPRKKEKRMVRRIVDGEERDVEEEVEIIEPLKRLFLFPAAQERRR</sequence>
<evidence type="ECO:0000313" key="2">
    <source>
        <dbReference type="EMBL" id="CCM06495.1"/>
    </source>
</evidence>
<gene>
    <name evidence="2" type="ORF">FIBRA_08765</name>
</gene>
<dbReference type="Proteomes" id="UP000006352">
    <property type="component" value="Unassembled WGS sequence"/>
</dbReference>
<organism evidence="2 3">
    <name type="scientific">Fibroporia radiculosa</name>
    <dbReference type="NCBI Taxonomy" id="599839"/>
    <lineage>
        <taxon>Eukaryota</taxon>
        <taxon>Fungi</taxon>
        <taxon>Dikarya</taxon>
        <taxon>Basidiomycota</taxon>
        <taxon>Agaricomycotina</taxon>
        <taxon>Agaricomycetes</taxon>
        <taxon>Polyporales</taxon>
        <taxon>Fibroporiaceae</taxon>
        <taxon>Fibroporia</taxon>
    </lineage>
</organism>
<feature type="compositionally biased region" description="Polar residues" evidence="1">
    <location>
        <begin position="470"/>
        <end position="508"/>
    </location>
</feature>
<protein>
    <submittedName>
        <fullName evidence="2">Uncharacterized protein</fullName>
    </submittedName>
</protein>
<evidence type="ECO:0000256" key="1">
    <source>
        <dbReference type="SAM" id="MobiDB-lite"/>
    </source>
</evidence>
<feature type="region of interest" description="Disordered" evidence="1">
    <location>
        <begin position="31"/>
        <end position="51"/>
    </location>
</feature>
<feature type="compositionally biased region" description="Pro residues" evidence="1">
    <location>
        <begin position="221"/>
        <end position="231"/>
    </location>
</feature>
<dbReference type="RefSeq" id="XP_012185778.1">
    <property type="nucleotide sequence ID" value="XM_012330388.1"/>
</dbReference>
<feature type="compositionally biased region" description="Low complexity" evidence="1">
    <location>
        <begin position="180"/>
        <end position="195"/>
    </location>
</feature>
<dbReference type="EMBL" id="HE797360">
    <property type="protein sequence ID" value="CCM06495.1"/>
    <property type="molecule type" value="Genomic_DNA"/>
</dbReference>
<proteinExistence type="predicted"/>
<feature type="compositionally biased region" description="Polar residues" evidence="1">
    <location>
        <begin position="383"/>
        <end position="407"/>
    </location>
</feature>
<accession>J4GXD5</accession>
<dbReference type="InParanoid" id="J4GXD5"/>
<feature type="region of interest" description="Disordered" evidence="1">
    <location>
        <begin position="217"/>
        <end position="238"/>
    </location>
</feature>
<reference evidence="2 3" key="1">
    <citation type="journal article" date="2012" name="Appl. Environ. Microbiol.">
        <title>Short-read sequencing for genomic analysis of the brown rot fungus Fibroporia radiculosa.</title>
        <authorList>
            <person name="Tang J.D."/>
            <person name="Perkins A.D."/>
            <person name="Sonstegard T.S."/>
            <person name="Schroeder S.G."/>
            <person name="Burgess S.C."/>
            <person name="Diehl S.V."/>
        </authorList>
    </citation>
    <scope>NUCLEOTIDE SEQUENCE [LARGE SCALE GENOMIC DNA]</scope>
    <source>
        <strain evidence="2 3">TFFH 294</strain>
    </source>
</reference>
<feature type="region of interest" description="Disordered" evidence="1">
    <location>
        <begin position="466"/>
        <end position="508"/>
    </location>
</feature>
<feature type="compositionally biased region" description="Polar residues" evidence="1">
    <location>
        <begin position="41"/>
        <end position="51"/>
    </location>
</feature>
<name>J4GXD5_9APHY</name>
<keyword evidence="3" id="KW-1185">Reference proteome</keyword>
<feature type="region of interest" description="Disordered" evidence="1">
    <location>
        <begin position="382"/>
        <end position="415"/>
    </location>
</feature>
<feature type="region of interest" description="Disordered" evidence="1">
    <location>
        <begin position="158"/>
        <end position="205"/>
    </location>
</feature>